<reference evidence="2" key="1">
    <citation type="journal article" date="2019" name="Int. J. Syst. Evol. Microbiol.">
        <title>The Global Catalogue of Microorganisms (GCM) 10K type strain sequencing project: providing services to taxonomists for standard genome sequencing and annotation.</title>
        <authorList>
            <consortium name="The Broad Institute Genomics Platform"/>
            <consortium name="The Broad Institute Genome Sequencing Center for Infectious Disease"/>
            <person name="Wu L."/>
            <person name="Ma J."/>
        </authorList>
    </citation>
    <scope>NUCLEOTIDE SEQUENCE [LARGE SCALE GENOMIC DNA]</scope>
    <source>
        <strain evidence="2">JCM 18541</strain>
    </source>
</reference>
<protein>
    <submittedName>
        <fullName evidence="1">Uncharacterized protein</fullName>
    </submittedName>
</protein>
<dbReference type="EMBL" id="BAABKP010000008">
    <property type="protein sequence ID" value="GAA4801050.1"/>
    <property type="molecule type" value="Genomic_DNA"/>
</dbReference>
<dbReference type="InterPro" id="IPR040871">
    <property type="entry name" value="HopA1"/>
</dbReference>
<proteinExistence type="predicted"/>
<comment type="caution">
    <text evidence="1">The sequence shown here is derived from an EMBL/GenBank/DDBJ whole genome shotgun (WGS) entry which is preliminary data.</text>
</comment>
<dbReference type="Pfam" id="PF17914">
    <property type="entry name" value="HopA1"/>
    <property type="match status" value="1"/>
</dbReference>
<dbReference type="Proteomes" id="UP001500187">
    <property type="component" value="Unassembled WGS sequence"/>
</dbReference>
<dbReference type="RefSeq" id="WP_345447510.1">
    <property type="nucleotide sequence ID" value="NZ_BAABKP010000008.1"/>
</dbReference>
<name>A0ABP9BYA3_9MICC</name>
<evidence type="ECO:0000313" key="2">
    <source>
        <dbReference type="Proteomes" id="UP001500187"/>
    </source>
</evidence>
<accession>A0ABP9BYA3</accession>
<keyword evidence="2" id="KW-1185">Reference proteome</keyword>
<gene>
    <name evidence="1" type="ORF">GCM10023352_21570</name>
</gene>
<organism evidence="1 2">
    <name type="scientific">Rothia endophytica</name>
    <dbReference type="NCBI Taxonomy" id="1324766"/>
    <lineage>
        <taxon>Bacteria</taxon>
        <taxon>Bacillati</taxon>
        <taxon>Actinomycetota</taxon>
        <taxon>Actinomycetes</taxon>
        <taxon>Micrococcales</taxon>
        <taxon>Micrococcaceae</taxon>
        <taxon>Rothia</taxon>
    </lineage>
</organism>
<sequence length="316" mass="34998">MTLATETRFPGFAESVTEVQQRVDIDLSRLRASIDGEDLQATSLLELQSQLAALIYAHFHLQNPKVSGVSPHDVQDLSQDLIDCIPHQNHYQLADLLNSSIEEELTRVQMMGLKVSFPNHLVENTNVPGKVRVTLPSWRRNTTPGYLLALSEQPLHVTSHASIVRLYIGCETAEKALEAWKSTLETLDRLDVNYQVKALSARASYPRSDGIVVYIADKDRDCVIAALNELEVITTATDNHVHSLFTQQVGHNIAIAAEPNDARSSYQGLSFGQHRSRVLVDALLNAAHTHQTLQECWNQETLSAGIDAGFPAFNSV</sequence>
<evidence type="ECO:0000313" key="1">
    <source>
        <dbReference type="EMBL" id="GAA4801050.1"/>
    </source>
</evidence>